<gene>
    <name evidence="1" type="ordered locus">Dd703_3922</name>
</gene>
<reference evidence="1" key="1">
    <citation type="submission" date="2009-06" db="EMBL/GenBank/DDBJ databases">
        <title>Complete sequence of Dickeya dadantii Ech703.</title>
        <authorList>
            <consortium name="US DOE Joint Genome Institute"/>
            <person name="Lucas S."/>
            <person name="Copeland A."/>
            <person name="Lapidus A."/>
            <person name="Glavina del Rio T."/>
            <person name="Dalin E."/>
            <person name="Tice H."/>
            <person name="Bruce D."/>
            <person name="Goodwin L."/>
            <person name="Pitluck S."/>
            <person name="Chertkov O."/>
            <person name="Brettin T."/>
            <person name="Detter J.C."/>
            <person name="Han C."/>
            <person name="Larimer F."/>
            <person name="Land M."/>
            <person name="Hauser L."/>
            <person name="Kyrpides N."/>
            <person name="Mikhailova N."/>
            <person name="Balakrishnan V."/>
            <person name="Glasner J."/>
            <person name="Perna N.T."/>
        </authorList>
    </citation>
    <scope>NUCLEOTIDE SEQUENCE [LARGE SCALE GENOMIC DNA]</scope>
    <source>
        <strain evidence="1">Ech703</strain>
    </source>
</reference>
<evidence type="ECO:0000313" key="2">
    <source>
        <dbReference type="Proteomes" id="UP000002734"/>
    </source>
</evidence>
<keyword evidence="2" id="KW-1185">Reference proteome</keyword>
<organism evidence="1 2">
    <name type="scientific">Musicola paradisiaca (strain Ech703)</name>
    <name type="common">Dickeya paradisiaca</name>
    <name type="synonym">Dickeya dadantii</name>
    <dbReference type="NCBI Taxonomy" id="579405"/>
    <lineage>
        <taxon>Bacteria</taxon>
        <taxon>Pseudomonadati</taxon>
        <taxon>Pseudomonadota</taxon>
        <taxon>Gammaproteobacteria</taxon>
        <taxon>Enterobacterales</taxon>
        <taxon>Pectobacteriaceae</taxon>
        <taxon>Musicola</taxon>
    </lineage>
</organism>
<dbReference type="RefSeq" id="WP_015855567.1">
    <property type="nucleotide sequence ID" value="NC_012880.1"/>
</dbReference>
<accession>C6C666</accession>
<name>C6C666_MUSP7</name>
<protein>
    <submittedName>
        <fullName evidence="1">Uncharacterized protein</fullName>
    </submittedName>
</protein>
<dbReference type="KEGG" id="dda:Dd703_3922"/>
<dbReference type="Proteomes" id="UP000002734">
    <property type="component" value="Chromosome"/>
</dbReference>
<dbReference type="STRING" id="579405.Dd703_3922"/>
<dbReference type="EMBL" id="CP001654">
    <property type="protein sequence ID" value="ACS87675.1"/>
    <property type="molecule type" value="Genomic_DNA"/>
</dbReference>
<dbReference type="HOGENOM" id="CLU_3250611_0_0_6"/>
<sequence length="42" mass="4844">MNKKQSIETEGVYFALIRREYTLPDQGNNLDKSSALMLAIRK</sequence>
<evidence type="ECO:0000313" key="1">
    <source>
        <dbReference type="EMBL" id="ACS87675.1"/>
    </source>
</evidence>
<proteinExistence type="predicted"/>
<dbReference type="AlphaFoldDB" id="C6C666"/>